<feature type="compositionally biased region" description="Polar residues" evidence="8">
    <location>
        <begin position="533"/>
        <end position="552"/>
    </location>
</feature>
<dbReference type="RefSeq" id="WP_256617087.1">
    <property type="nucleotide sequence ID" value="NZ_JANIBK010000200.1"/>
</dbReference>
<feature type="region of interest" description="Disordered" evidence="8">
    <location>
        <begin position="360"/>
        <end position="393"/>
    </location>
</feature>
<feature type="compositionally biased region" description="Low complexity" evidence="8">
    <location>
        <begin position="507"/>
        <end position="520"/>
    </location>
</feature>
<dbReference type="InterPro" id="IPR017441">
    <property type="entry name" value="Protein_kinase_ATP_BS"/>
</dbReference>
<dbReference type="InterPro" id="IPR050660">
    <property type="entry name" value="NEK_Ser/Thr_kinase"/>
</dbReference>
<dbReference type="PROSITE" id="PS50011">
    <property type="entry name" value="PROTEIN_KINASE_DOM"/>
    <property type="match status" value="1"/>
</dbReference>
<keyword evidence="6 7" id="KW-0067">ATP-binding</keyword>
<dbReference type="EC" id="2.7.11.1" evidence="2"/>
<dbReference type="EMBL" id="JANIBK010000200">
    <property type="protein sequence ID" value="MCQ8130668.1"/>
    <property type="molecule type" value="Genomic_DNA"/>
</dbReference>
<dbReference type="PROSITE" id="PS00108">
    <property type="entry name" value="PROTEIN_KINASE_ST"/>
    <property type="match status" value="1"/>
</dbReference>
<organism evidence="10 11">
    <name type="scientific">Methylomonas rivi</name>
    <dbReference type="NCBI Taxonomy" id="2952226"/>
    <lineage>
        <taxon>Bacteria</taxon>
        <taxon>Pseudomonadati</taxon>
        <taxon>Pseudomonadota</taxon>
        <taxon>Gammaproteobacteria</taxon>
        <taxon>Methylococcales</taxon>
        <taxon>Methylococcaceae</taxon>
        <taxon>Methylomonas</taxon>
    </lineage>
</organism>
<evidence type="ECO:0000313" key="11">
    <source>
        <dbReference type="Proteomes" id="UP001524586"/>
    </source>
</evidence>
<keyword evidence="11" id="KW-1185">Reference proteome</keyword>
<dbReference type="Gene3D" id="3.30.200.20">
    <property type="entry name" value="Phosphorylase Kinase, domain 1"/>
    <property type="match status" value="1"/>
</dbReference>
<dbReference type="PROSITE" id="PS00107">
    <property type="entry name" value="PROTEIN_KINASE_ATP"/>
    <property type="match status" value="1"/>
</dbReference>
<keyword evidence="3" id="KW-0808">Transferase</keyword>
<dbReference type="InterPro" id="IPR008271">
    <property type="entry name" value="Ser/Thr_kinase_AS"/>
</dbReference>
<feature type="binding site" evidence="7">
    <location>
        <position position="115"/>
    </location>
    <ligand>
        <name>ATP</name>
        <dbReference type="ChEBI" id="CHEBI:30616"/>
    </ligand>
</feature>
<evidence type="ECO:0000256" key="5">
    <source>
        <dbReference type="ARBA" id="ARBA00022777"/>
    </source>
</evidence>
<feature type="domain" description="Protein kinase" evidence="9">
    <location>
        <begin position="85"/>
        <end position="335"/>
    </location>
</feature>
<evidence type="ECO:0000256" key="7">
    <source>
        <dbReference type="PROSITE-ProRule" id="PRU10141"/>
    </source>
</evidence>
<protein>
    <recommendedName>
        <fullName evidence="2">non-specific serine/threonine protein kinase</fullName>
        <ecNumber evidence="2">2.7.11.1</ecNumber>
    </recommendedName>
</protein>
<keyword evidence="5 10" id="KW-0418">Kinase</keyword>
<evidence type="ECO:0000256" key="3">
    <source>
        <dbReference type="ARBA" id="ARBA00022679"/>
    </source>
</evidence>
<keyword evidence="4 7" id="KW-0547">Nucleotide-binding</keyword>
<dbReference type="InterPro" id="IPR000719">
    <property type="entry name" value="Prot_kinase_dom"/>
</dbReference>
<gene>
    <name evidence="10" type="ORF">NP596_19585</name>
</gene>
<name>A0ABT1UAX4_9GAMM</name>
<dbReference type="SMART" id="SM00220">
    <property type="entry name" value="S_TKc"/>
    <property type="match status" value="1"/>
</dbReference>
<evidence type="ECO:0000256" key="2">
    <source>
        <dbReference type="ARBA" id="ARBA00012513"/>
    </source>
</evidence>
<comment type="similarity">
    <text evidence="1">Belongs to the protein kinase superfamily. NEK Ser/Thr protein kinase family. NIMA subfamily.</text>
</comment>
<evidence type="ECO:0000256" key="4">
    <source>
        <dbReference type="ARBA" id="ARBA00022741"/>
    </source>
</evidence>
<evidence type="ECO:0000256" key="8">
    <source>
        <dbReference type="SAM" id="MobiDB-lite"/>
    </source>
</evidence>
<evidence type="ECO:0000259" key="9">
    <source>
        <dbReference type="PROSITE" id="PS50011"/>
    </source>
</evidence>
<dbReference type="PANTHER" id="PTHR43671:SF13">
    <property type="entry name" value="SERINE_THREONINE-PROTEIN KINASE NEK2"/>
    <property type="match status" value="1"/>
</dbReference>
<dbReference type="PANTHER" id="PTHR43671">
    <property type="entry name" value="SERINE/THREONINE-PROTEIN KINASE NEK"/>
    <property type="match status" value="1"/>
</dbReference>
<proteinExistence type="inferred from homology"/>
<sequence>MNDQNDQTVLKPEDRTVLRPLETQAEYRACPFCGERNPVSRLLLSAYTCGHCQKEVAHIDYAQSGAIRGIFGWMLSPGDVVLNRYQIKSVLGKGGFGAAYLADDLDLSGKHRALKEIPVQMFDEYETSLLSRLDHPAIPDIIDRRTVDGMCYLVLKFGGSSTLASARRSYPGNQIPLAKLLPWIQQLCEVLVYLHEQNPPIIHRDLKPGNILLDENERIMLIDFGIAKEVVAEDMTRTLGRAASLHFSPPEQVMGTGTDVRADIFALGATFYALLTGCNPPPVHERVAGKALKPPSEFVNNLPQAIEDAILRALELNMNNRHQSIREFAAAMAQVDAAGPSQPAAAGGFAERTLLTDSLPPSANMQSRSIKFTPDGVAINPGTVSDTRNDSASQRQGKLKIPLIAAGVCLAAVASGWFYLQQPKEESVPETAPPPLTERIAPNEESKPVQAIPAVPPVPAAVNTATQPPPAADTPPLSELPVKPDSADNLPEIAKPQEPAARTAARPTSSQSAKAAAPAKNKPKRKQQPPDEITSTPQQSWVIIPGSTKQTH</sequence>
<dbReference type="InterPro" id="IPR011009">
    <property type="entry name" value="Kinase-like_dom_sf"/>
</dbReference>
<dbReference type="CDD" id="cd14014">
    <property type="entry name" value="STKc_PknB_like"/>
    <property type="match status" value="1"/>
</dbReference>
<dbReference type="Proteomes" id="UP001524586">
    <property type="component" value="Unassembled WGS sequence"/>
</dbReference>
<dbReference type="GO" id="GO:0016301">
    <property type="term" value="F:kinase activity"/>
    <property type="evidence" value="ECO:0007669"/>
    <property type="project" value="UniProtKB-KW"/>
</dbReference>
<accession>A0ABT1UAX4</accession>
<comment type="caution">
    <text evidence="10">The sequence shown here is derived from an EMBL/GenBank/DDBJ whole genome shotgun (WGS) entry which is preliminary data.</text>
</comment>
<reference evidence="10 11" key="1">
    <citation type="submission" date="2022-07" db="EMBL/GenBank/DDBJ databases">
        <title>Methylomonas rivi sp. nov., Methylomonas rosea sp. nov., Methylomonas aureus sp. nov. and Methylomonas subterranea sp. nov., four novel methanotrophs isolated from a freshwater creek and the deep terrestrial subsurface.</title>
        <authorList>
            <person name="Abin C."/>
            <person name="Sankaranarayanan K."/>
            <person name="Garner C."/>
            <person name="Sindelar R."/>
            <person name="Kotary K."/>
            <person name="Garner R."/>
            <person name="Barclay S."/>
            <person name="Lawson P."/>
            <person name="Krumholz L."/>
        </authorList>
    </citation>
    <scope>NUCLEOTIDE SEQUENCE [LARGE SCALE GENOMIC DNA]</scope>
    <source>
        <strain evidence="10 11">WSC-6</strain>
    </source>
</reference>
<dbReference type="Gene3D" id="1.10.510.10">
    <property type="entry name" value="Transferase(Phosphotransferase) domain 1"/>
    <property type="match status" value="1"/>
</dbReference>
<feature type="compositionally biased region" description="Polar residues" evidence="8">
    <location>
        <begin position="360"/>
        <end position="370"/>
    </location>
</feature>
<feature type="region of interest" description="Disordered" evidence="8">
    <location>
        <begin position="424"/>
        <end position="552"/>
    </location>
</feature>
<feature type="compositionally biased region" description="Polar residues" evidence="8">
    <location>
        <begin position="382"/>
        <end position="393"/>
    </location>
</feature>
<evidence type="ECO:0000256" key="6">
    <source>
        <dbReference type="ARBA" id="ARBA00022840"/>
    </source>
</evidence>
<dbReference type="Pfam" id="PF00069">
    <property type="entry name" value="Pkinase"/>
    <property type="match status" value="1"/>
</dbReference>
<evidence type="ECO:0000313" key="10">
    <source>
        <dbReference type="EMBL" id="MCQ8130668.1"/>
    </source>
</evidence>
<dbReference type="SUPFAM" id="SSF56112">
    <property type="entry name" value="Protein kinase-like (PK-like)"/>
    <property type="match status" value="1"/>
</dbReference>
<evidence type="ECO:0000256" key="1">
    <source>
        <dbReference type="ARBA" id="ARBA00010886"/>
    </source>
</evidence>